<feature type="domain" description="IFT80/172/WDR35 TPR" evidence="6">
    <location>
        <begin position="608"/>
        <end position="754"/>
    </location>
</feature>
<dbReference type="AlphaFoldDB" id="A0A8T0I7M4"/>
<dbReference type="PROSITE" id="PS50082">
    <property type="entry name" value="WD_REPEATS_2"/>
    <property type="match status" value="2"/>
</dbReference>
<evidence type="ECO:0000313" key="8">
    <source>
        <dbReference type="Proteomes" id="UP000822688"/>
    </source>
</evidence>
<keyword evidence="4" id="KW-0853">WD repeat</keyword>
<evidence type="ECO:0000313" key="7">
    <source>
        <dbReference type="EMBL" id="KAG0578985.1"/>
    </source>
</evidence>
<dbReference type="Proteomes" id="UP000822688">
    <property type="component" value="Chromosome 4"/>
</dbReference>
<dbReference type="InterPro" id="IPR015943">
    <property type="entry name" value="WD40/YVTN_repeat-like_dom_sf"/>
</dbReference>
<name>A0A8T0I7M4_CERPU</name>
<dbReference type="PANTHER" id="PTHR24098">
    <property type="entry name" value="OUTER SEGMENT 5"/>
    <property type="match status" value="1"/>
</dbReference>
<evidence type="ECO:0008006" key="9">
    <source>
        <dbReference type="Google" id="ProtNLM"/>
    </source>
</evidence>
<evidence type="ECO:0000256" key="2">
    <source>
        <dbReference type="ARBA" id="ARBA00023069"/>
    </source>
</evidence>
<keyword evidence="2" id="KW-0969">Cilium</keyword>
<evidence type="ECO:0000256" key="4">
    <source>
        <dbReference type="PROSITE-ProRule" id="PRU00221"/>
    </source>
</evidence>
<comment type="subcellular location">
    <subcellularLocation>
        <location evidence="1">Cell projection</location>
        <location evidence="1">Cilium</location>
    </subcellularLocation>
</comment>
<dbReference type="SMART" id="SM00320">
    <property type="entry name" value="WD40"/>
    <property type="match status" value="6"/>
</dbReference>
<dbReference type="InterPro" id="IPR036322">
    <property type="entry name" value="WD40_repeat_dom_sf"/>
</dbReference>
<dbReference type="Pfam" id="PF23387">
    <property type="entry name" value="TPR_IFT80_172"/>
    <property type="match status" value="1"/>
</dbReference>
<dbReference type="GO" id="GO:0030992">
    <property type="term" value="C:intraciliary transport particle B"/>
    <property type="evidence" value="ECO:0007669"/>
    <property type="project" value="TreeGrafter"/>
</dbReference>
<feature type="repeat" description="WD" evidence="4">
    <location>
        <begin position="183"/>
        <end position="215"/>
    </location>
</feature>
<dbReference type="Gene3D" id="1.25.40.470">
    <property type="match status" value="1"/>
</dbReference>
<dbReference type="PANTHER" id="PTHR24098:SF0">
    <property type="entry name" value="OUTER SEGMENT 5"/>
    <property type="match status" value="1"/>
</dbReference>
<dbReference type="SUPFAM" id="SSF50978">
    <property type="entry name" value="WD40 repeat-like"/>
    <property type="match status" value="1"/>
</dbReference>
<keyword evidence="8" id="KW-1185">Reference proteome</keyword>
<accession>A0A8T0I7M4</accession>
<feature type="domain" description="IFT80 second beta-propeller" evidence="5">
    <location>
        <begin position="299"/>
        <end position="580"/>
    </location>
</feature>
<dbReference type="Pfam" id="PF23335">
    <property type="entry name" value="Beta-prop_IFT80_2nd"/>
    <property type="match status" value="1"/>
</dbReference>
<dbReference type="FunFam" id="1.25.40.470:FF:000007">
    <property type="entry name" value="Intraflagellar transport 80 homolog (Chlamydomonas)"/>
    <property type="match status" value="1"/>
</dbReference>
<evidence type="ECO:0000256" key="1">
    <source>
        <dbReference type="ARBA" id="ARBA00004138"/>
    </source>
</evidence>
<dbReference type="Pfam" id="PF00400">
    <property type="entry name" value="WD40"/>
    <property type="match status" value="2"/>
</dbReference>
<dbReference type="InterPro" id="IPR011047">
    <property type="entry name" value="Quinoprotein_ADH-like_sf"/>
</dbReference>
<evidence type="ECO:0000259" key="6">
    <source>
        <dbReference type="Pfam" id="PF23387"/>
    </source>
</evidence>
<dbReference type="EMBL" id="CM026424">
    <property type="protein sequence ID" value="KAG0578985.1"/>
    <property type="molecule type" value="Genomic_DNA"/>
</dbReference>
<dbReference type="SUPFAM" id="SSF50998">
    <property type="entry name" value="Quinoprotein alcohol dehydrogenase-like"/>
    <property type="match status" value="1"/>
</dbReference>
<evidence type="ECO:0000259" key="5">
    <source>
        <dbReference type="Pfam" id="PF23335"/>
    </source>
</evidence>
<proteinExistence type="predicted"/>
<comment type="caution">
    <text evidence="7">The sequence shown here is derived from an EMBL/GenBank/DDBJ whole genome shotgun (WGS) entry which is preliminary data.</text>
</comment>
<dbReference type="InterPro" id="IPR056456">
    <property type="entry name" value="Beta-prop_IFT80_2nd"/>
</dbReference>
<dbReference type="PROSITE" id="PS50294">
    <property type="entry name" value="WD_REPEATS_REGION"/>
    <property type="match status" value="2"/>
</dbReference>
<evidence type="ECO:0000256" key="3">
    <source>
        <dbReference type="ARBA" id="ARBA00023273"/>
    </source>
</evidence>
<sequence length="800" mass="90498">MRLALHSPPHSPHKDLVSAVGWNLCNELYTCSDDRTIWRWNRGGEALSKVCTLEACFTDIHWYPSMSQRQRSGAGTDIFVAACTDGAFFIMSKGGREEKRVEAHEGAVISLRWNFEGTALATGGEDGVVKIWSRSGMHRSTLAQNEQAVYAVAWGPDSDQLLFSSGRNLFIKPIQSSSKQLQWEGHEGLVLKVDWNPINNSIISAGEDCRYKVWDCYGRLLFQSPRADYTITSLAWCPSGDVFAVGSFNYIILCDKTGWPYGKEKLNTGTLLSVAWSLDGTQLAGAGGNGTVVFGQLVDKRIEWTRIIATLENHNRIRIQDILSETAEGLDFRDRVIKMSLGFQHLVVATATQCCIYSVSNWSTPHILDVKDTVILVKQCLRYFLLVDCFTGLQLYTYGGRHLSNPKFQGLRAESFNHQNVSLSDNVLAVIDHNDKKVVRFLDINSGKLVGDVMRLSLDVVEIALNQLGNLTDQKLVFVDSNRDLFITPINRLAAFKLASMVENSMWNDVADVLVAVADQRLVVWYYPHAPTVDRDLLQYVKLTKDCHIGKNAKLQSFHGPRCMVRRADGASISAHVSPYPFLLFEHVAAKQWDQALRLCRHVKDNLLWACLAGTSMAAKELNMAEVAYAALDEVDRVHYIMYVKGLLSEEARQAELTLFRRRPEEAESILLQAGLIYRAISLNIRLFNWDRALELALLYKKTHLDTVLWYRQRYLQSTKYEETKPQFLHFAQQVVIEAEQIKAKIKEEKERERRRSGANPLQAKPMWNISHREMPTLSKAGFMSGLSKLDYNELLSSTT</sequence>
<feature type="repeat" description="WD" evidence="4">
    <location>
        <begin position="101"/>
        <end position="133"/>
    </location>
</feature>
<organism evidence="7 8">
    <name type="scientific">Ceratodon purpureus</name>
    <name type="common">Fire moss</name>
    <name type="synonym">Dicranum purpureum</name>
    <dbReference type="NCBI Taxonomy" id="3225"/>
    <lineage>
        <taxon>Eukaryota</taxon>
        <taxon>Viridiplantae</taxon>
        <taxon>Streptophyta</taxon>
        <taxon>Embryophyta</taxon>
        <taxon>Bryophyta</taxon>
        <taxon>Bryophytina</taxon>
        <taxon>Bryopsida</taxon>
        <taxon>Dicranidae</taxon>
        <taxon>Pseudoditrichales</taxon>
        <taxon>Ditrichaceae</taxon>
        <taxon>Ceratodon</taxon>
    </lineage>
</organism>
<keyword evidence="3" id="KW-0966">Cell projection</keyword>
<protein>
    <recommendedName>
        <fullName evidence="9">Intraflagellar transport protein 80 homolog</fullName>
    </recommendedName>
</protein>
<dbReference type="InterPro" id="IPR001680">
    <property type="entry name" value="WD40_rpt"/>
</dbReference>
<dbReference type="GO" id="GO:0005929">
    <property type="term" value="C:cilium"/>
    <property type="evidence" value="ECO:0007669"/>
    <property type="project" value="UniProtKB-SubCell"/>
</dbReference>
<dbReference type="InterPro" id="IPR056157">
    <property type="entry name" value="TPR_IFT80_172_dom"/>
</dbReference>
<dbReference type="GO" id="GO:0060271">
    <property type="term" value="P:cilium assembly"/>
    <property type="evidence" value="ECO:0007669"/>
    <property type="project" value="TreeGrafter"/>
</dbReference>
<dbReference type="Gene3D" id="2.130.10.10">
    <property type="entry name" value="YVTN repeat-like/Quinoprotein amine dehydrogenase"/>
    <property type="match status" value="2"/>
</dbReference>
<gene>
    <name evidence="7" type="ORF">KC19_4G064100</name>
</gene>
<reference evidence="7" key="1">
    <citation type="submission" date="2020-06" db="EMBL/GenBank/DDBJ databases">
        <title>WGS assembly of Ceratodon purpureus strain R40.</title>
        <authorList>
            <person name="Carey S.B."/>
            <person name="Jenkins J."/>
            <person name="Shu S."/>
            <person name="Lovell J.T."/>
            <person name="Sreedasyam A."/>
            <person name="Maumus F."/>
            <person name="Tiley G.P."/>
            <person name="Fernandez-Pozo N."/>
            <person name="Barry K."/>
            <person name="Chen C."/>
            <person name="Wang M."/>
            <person name="Lipzen A."/>
            <person name="Daum C."/>
            <person name="Saski C.A."/>
            <person name="Payton A.C."/>
            <person name="Mcbreen J.C."/>
            <person name="Conrad R.E."/>
            <person name="Kollar L.M."/>
            <person name="Olsson S."/>
            <person name="Huttunen S."/>
            <person name="Landis J.B."/>
            <person name="Wickett N.J."/>
            <person name="Johnson M.G."/>
            <person name="Rensing S.A."/>
            <person name="Grimwood J."/>
            <person name="Schmutz J."/>
            <person name="Mcdaniel S.F."/>
        </authorList>
    </citation>
    <scope>NUCLEOTIDE SEQUENCE</scope>
    <source>
        <strain evidence="7">R40</strain>
    </source>
</reference>